<evidence type="ECO:0000256" key="1">
    <source>
        <dbReference type="SAM" id="SignalP"/>
    </source>
</evidence>
<gene>
    <name evidence="3" type="ORF">VFPPC_11117</name>
</gene>
<accession>A0A179FC27</accession>
<comment type="caution">
    <text evidence="3">The sequence shown here is derived from an EMBL/GenBank/DDBJ whole genome shotgun (WGS) entry which is preliminary data.</text>
</comment>
<dbReference type="Gene3D" id="2.170.270.10">
    <property type="entry name" value="SET domain"/>
    <property type="match status" value="1"/>
</dbReference>
<dbReference type="Proteomes" id="UP000078397">
    <property type="component" value="Unassembled WGS sequence"/>
</dbReference>
<feature type="signal peptide" evidence="1">
    <location>
        <begin position="1"/>
        <end position="18"/>
    </location>
</feature>
<dbReference type="SUPFAM" id="SSF82199">
    <property type="entry name" value="SET domain"/>
    <property type="match status" value="1"/>
</dbReference>
<evidence type="ECO:0000313" key="3">
    <source>
        <dbReference type="EMBL" id="OAQ62669.1"/>
    </source>
</evidence>
<dbReference type="STRING" id="1380566.A0A179FC27"/>
<organism evidence="3 4">
    <name type="scientific">Pochonia chlamydosporia 170</name>
    <dbReference type="NCBI Taxonomy" id="1380566"/>
    <lineage>
        <taxon>Eukaryota</taxon>
        <taxon>Fungi</taxon>
        <taxon>Dikarya</taxon>
        <taxon>Ascomycota</taxon>
        <taxon>Pezizomycotina</taxon>
        <taxon>Sordariomycetes</taxon>
        <taxon>Hypocreomycetidae</taxon>
        <taxon>Hypocreales</taxon>
        <taxon>Clavicipitaceae</taxon>
        <taxon>Pochonia</taxon>
    </lineage>
</organism>
<dbReference type="RefSeq" id="XP_018140249.1">
    <property type="nucleotide sequence ID" value="XM_018289382.1"/>
</dbReference>
<evidence type="ECO:0000313" key="4">
    <source>
        <dbReference type="Proteomes" id="UP000078397"/>
    </source>
</evidence>
<sequence>MGVLATQLLLLAASISQAQVVKELNHFPQSPLQPVLFNHAAPTISSDHVLGNTTDTDTDFHVFSSKSFARGRGISIITTHDQMAHFNKLEPLAADVNDMSSPPFTEHEIPGKGRGLVASKFIHRGDRIFAETPILIISSELYEKHEDDPHVIPAKLRLAVEKLPPAAQGKFWDLHGQTVHNAYSGRIDPNAFDITIQDQQYCAVTPDTARINHDCRPNAGYYFDQHTLTHYVHALTDITPGTEISITYISAEMPRHRRKNRLLSTWGFNCTCSSCSLSKHASRVSDERLAQIFKFQEMFEGEGWTTQSSGTVEAFLSLIDQEKMYNPHGAALEAAALVYCAEGRYWDTIKYAYLAEEMLMLEGEDARVEVMRLLTADPTVQKCWRMRAAMKSGKVVWDQID</sequence>
<dbReference type="CDD" id="cd20071">
    <property type="entry name" value="SET_SMYD"/>
    <property type="match status" value="1"/>
</dbReference>
<reference evidence="3 4" key="1">
    <citation type="journal article" date="2016" name="PLoS Pathog.">
        <title>Biosynthesis of antibiotic leucinostatins in bio-control fungus Purpureocillium lilacinum and their inhibition on phytophthora revealed by genome mining.</title>
        <authorList>
            <person name="Wang G."/>
            <person name="Liu Z."/>
            <person name="Lin R."/>
            <person name="Li E."/>
            <person name="Mao Z."/>
            <person name="Ling J."/>
            <person name="Yang Y."/>
            <person name="Yin W.B."/>
            <person name="Xie B."/>
        </authorList>
    </citation>
    <scope>NUCLEOTIDE SEQUENCE [LARGE SCALE GENOMIC DNA]</scope>
    <source>
        <strain evidence="3">170</strain>
    </source>
</reference>
<dbReference type="InterPro" id="IPR053185">
    <property type="entry name" value="SET_domain_protein"/>
</dbReference>
<dbReference type="PROSITE" id="PS50280">
    <property type="entry name" value="SET"/>
    <property type="match status" value="1"/>
</dbReference>
<dbReference type="AlphaFoldDB" id="A0A179FC27"/>
<feature type="domain" description="SET" evidence="2">
    <location>
        <begin position="102"/>
        <end position="249"/>
    </location>
</feature>
<dbReference type="GeneID" id="28853376"/>
<keyword evidence="1" id="KW-0732">Signal</keyword>
<dbReference type="SMART" id="SM00317">
    <property type="entry name" value="SET"/>
    <property type="match status" value="1"/>
</dbReference>
<dbReference type="InterPro" id="IPR046341">
    <property type="entry name" value="SET_dom_sf"/>
</dbReference>
<name>A0A179FC27_METCM</name>
<evidence type="ECO:0000259" key="2">
    <source>
        <dbReference type="PROSITE" id="PS50280"/>
    </source>
</evidence>
<dbReference type="Pfam" id="PF00856">
    <property type="entry name" value="SET"/>
    <property type="match status" value="1"/>
</dbReference>
<dbReference type="PANTHER" id="PTHR47332">
    <property type="entry name" value="SET DOMAIN-CONTAINING PROTEIN 5"/>
    <property type="match status" value="1"/>
</dbReference>
<dbReference type="InterPro" id="IPR001214">
    <property type="entry name" value="SET_dom"/>
</dbReference>
<feature type="chain" id="PRO_5008101554" evidence="1">
    <location>
        <begin position="19"/>
        <end position="401"/>
    </location>
</feature>
<protein>
    <submittedName>
        <fullName evidence="3">SET domain-containing protein</fullName>
    </submittedName>
</protein>
<keyword evidence="4" id="KW-1185">Reference proteome</keyword>
<dbReference type="OrthoDB" id="265717at2759"/>
<proteinExistence type="predicted"/>
<dbReference type="EMBL" id="LSBJ02000006">
    <property type="protein sequence ID" value="OAQ62669.1"/>
    <property type="molecule type" value="Genomic_DNA"/>
</dbReference>
<dbReference type="PANTHER" id="PTHR47332:SF6">
    <property type="entry name" value="SET DOMAIN-CONTAINING PROTEIN"/>
    <property type="match status" value="1"/>
</dbReference>
<dbReference type="KEGG" id="pchm:VFPPC_11117"/>